<name>A0A031JU99_9SPHN</name>
<dbReference type="PANTHER" id="PTHR20883:SF49">
    <property type="entry name" value="PHYTANOYL-COA DIOXYGENASE"/>
    <property type="match status" value="1"/>
</dbReference>
<dbReference type="Proteomes" id="UP000024329">
    <property type="component" value="Unassembled WGS sequence"/>
</dbReference>
<keyword evidence="1" id="KW-0614">Plasmid</keyword>
<dbReference type="InterPro" id="IPR008775">
    <property type="entry name" value="Phytyl_CoA_dOase-like"/>
</dbReference>
<reference evidence="1" key="2">
    <citation type="submission" date="2016-08" db="EMBL/GenBank/DDBJ databases">
        <authorList>
            <person name="Seilhamer J.J."/>
        </authorList>
    </citation>
    <scope>NUCLEOTIDE SEQUENCE [LARGE SCALE GENOMIC DNA]</scope>
    <source>
        <strain evidence="1">SA1</strain>
        <plasmid evidence="1">pSA1</plasmid>
    </source>
</reference>
<keyword evidence="2" id="KW-0560">Oxidoreductase</keyword>
<evidence type="ECO:0000313" key="1">
    <source>
        <dbReference type="EMBL" id="AOR79512.1"/>
    </source>
</evidence>
<dbReference type="KEGG" id="nre:BES08_22140"/>
<geneLocation type="plasmid" evidence="1 4">
    <name>pSA1</name>
</geneLocation>
<dbReference type="AlphaFoldDB" id="A0A031JU99"/>
<proteinExistence type="predicted"/>
<dbReference type="Gene3D" id="2.60.120.620">
    <property type="entry name" value="q2cbj1_9rhob like domain"/>
    <property type="match status" value="1"/>
</dbReference>
<reference evidence="4" key="3">
    <citation type="journal article" date="2017" name="J. Biotechnol.">
        <title>Complete genome sequence of Novosphingobium resinovorum SA1, a versatile xenobiotic-degrading bacterium capable of utilizing sulfanilic acid.</title>
        <authorList>
            <person name="Hegedus B."/>
            <person name="Kos P.B."/>
            <person name="Balint B."/>
            <person name="Maroti G."/>
            <person name="Gan H.M."/>
            <person name="Perei K."/>
            <person name="Rakhely G."/>
        </authorList>
    </citation>
    <scope>NUCLEOTIDE SEQUENCE [LARGE SCALE GENOMIC DNA]</scope>
    <source>
        <strain evidence="4">SA1</strain>
    </source>
</reference>
<keyword evidence="4" id="KW-1185">Reference proteome</keyword>
<dbReference type="Proteomes" id="UP000094626">
    <property type="component" value="Plasmid pSA1"/>
</dbReference>
<dbReference type="GO" id="GO:0016706">
    <property type="term" value="F:2-oxoglutarate-dependent dioxygenase activity"/>
    <property type="evidence" value="ECO:0007669"/>
    <property type="project" value="UniProtKB-ARBA"/>
</dbReference>
<dbReference type="Pfam" id="PF05721">
    <property type="entry name" value="PhyH"/>
    <property type="match status" value="1"/>
</dbReference>
<dbReference type="eggNOG" id="COG5285">
    <property type="taxonomic scope" value="Bacteria"/>
</dbReference>
<organism evidence="2 3">
    <name type="scientific">Novosphingobium resinovorum</name>
    <dbReference type="NCBI Taxonomy" id="158500"/>
    <lineage>
        <taxon>Bacteria</taxon>
        <taxon>Pseudomonadati</taxon>
        <taxon>Pseudomonadota</taxon>
        <taxon>Alphaproteobacteria</taxon>
        <taxon>Sphingomonadales</taxon>
        <taxon>Sphingomonadaceae</taxon>
        <taxon>Novosphingobium</taxon>
    </lineage>
</organism>
<dbReference type="PATRIC" id="fig|158500.4.peg.3371"/>
<accession>A0A031JU99</accession>
<dbReference type="PANTHER" id="PTHR20883">
    <property type="entry name" value="PHYTANOYL-COA DIOXYGENASE DOMAIN CONTAINING 1"/>
    <property type="match status" value="1"/>
</dbReference>
<evidence type="ECO:0000313" key="2">
    <source>
        <dbReference type="EMBL" id="EZP80540.1"/>
    </source>
</evidence>
<dbReference type="EMBL" id="JFYZ01000016">
    <property type="protein sequence ID" value="EZP80540.1"/>
    <property type="molecule type" value="Genomic_DNA"/>
</dbReference>
<gene>
    <name evidence="1" type="ORF">BES08_22140</name>
    <name evidence="2" type="ORF">BV97_03307</name>
</gene>
<evidence type="ECO:0000313" key="3">
    <source>
        <dbReference type="Proteomes" id="UP000024329"/>
    </source>
</evidence>
<dbReference type="OrthoDB" id="2560571at2"/>
<evidence type="ECO:0000313" key="4">
    <source>
        <dbReference type="Proteomes" id="UP000094626"/>
    </source>
</evidence>
<reference evidence="2 3" key="1">
    <citation type="submission" date="2014-03" db="EMBL/GenBank/DDBJ databases">
        <title>Whole genome sequence of Novosphingobium resinovorum KF1.</title>
        <authorList>
            <person name="Gan H.M."/>
            <person name="Gan H.Y."/>
            <person name="Chew T.H."/>
            <person name="Savka M.A."/>
        </authorList>
    </citation>
    <scope>NUCLEOTIDE SEQUENCE [LARGE SCALE GENOMIC DNA]</scope>
    <source>
        <strain evidence="2 3">KF1</strain>
    </source>
</reference>
<sequence length="285" mass="31935">MNKEPLNPVTQQDIDDYARDGVVCLRQMFDAEWIAKMQDAARAVESDPEAYGQTGPSHGAMISVAHLWRKPGPFRDFVFNSPAGEIVGRVIGADNVQMFHDHLFRKPPLSPSIMQWHADHLWPFTGTMIPNLWVALSPVNRENGQIEFVAGYHKFCIETGSRFGPAGDGTFRFPDFQAERDNPDFPFRFVTWDLEPGDAVLFHVDIPHYSKGNDSDTLARTGLAMRMIGDDSYWCPREGLTPVPGVDVLAQPEGVHPAPSENLPLIWQRPDSEPRAFAPARREAA</sequence>
<keyword evidence="2" id="KW-0223">Dioxygenase</keyword>
<dbReference type="GO" id="GO:0005506">
    <property type="term" value="F:iron ion binding"/>
    <property type="evidence" value="ECO:0007669"/>
    <property type="project" value="UniProtKB-ARBA"/>
</dbReference>
<dbReference type="SUPFAM" id="SSF51197">
    <property type="entry name" value="Clavaminate synthase-like"/>
    <property type="match status" value="1"/>
</dbReference>
<dbReference type="RefSeq" id="WP_036527010.1">
    <property type="nucleotide sequence ID" value="NZ_CP017076.1"/>
</dbReference>
<protein>
    <submittedName>
        <fullName evidence="2">Phytanoyl-CoA dioxygenase</fullName>
    </submittedName>
</protein>
<dbReference type="EMBL" id="CP017076">
    <property type="protein sequence ID" value="AOR79512.1"/>
    <property type="molecule type" value="Genomic_DNA"/>
</dbReference>